<name>C6HVP7_9BACT</name>
<dbReference type="Pfam" id="PF13145">
    <property type="entry name" value="Rotamase_2"/>
    <property type="match status" value="1"/>
</dbReference>
<keyword evidence="1 4" id="KW-0413">Isomerase</keyword>
<gene>
    <name evidence="4" type="ORF">UBAL3_79520065</name>
</gene>
<proteinExistence type="predicted"/>
<accession>C6HVP7</accession>
<dbReference type="Gene3D" id="3.10.50.40">
    <property type="match status" value="1"/>
</dbReference>
<dbReference type="AlphaFoldDB" id="C6HVP7"/>
<keyword evidence="5" id="KW-1185">Reference proteome</keyword>
<evidence type="ECO:0000256" key="2">
    <source>
        <dbReference type="SAM" id="SignalP"/>
    </source>
</evidence>
<dbReference type="PROSITE" id="PS50198">
    <property type="entry name" value="PPIC_PPIASE_2"/>
    <property type="match status" value="1"/>
</dbReference>
<reference evidence="4 5" key="1">
    <citation type="journal article" date="2009" name="Appl. Environ. Microbiol.">
        <title>Community genomic and proteomic analyses of chemoautotrophic iron-oxidizing "Leptospirillum rubarum" (Group II) and "Leptospirillum ferrodiazotrophum" (Group III) bacteria in acid mine drainage biofilms.</title>
        <authorList>
            <person name="Goltsman D.S."/>
            <person name="Denef V.J."/>
            <person name="Singer S.W."/>
            <person name="VerBerkmoes N.C."/>
            <person name="Lefsrud M."/>
            <person name="Mueller R.S."/>
            <person name="Dick G.J."/>
            <person name="Sun C.L."/>
            <person name="Wheeler K.E."/>
            <person name="Zemla A."/>
            <person name="Baker B.J."/>
            <person name="Hauser L."/>
            <person name="Land M."/>
            <person name="Shah M.B."/>
            <person name="Thelen M.P."/>
            <person name="Hettich R.L."/>
            <person name="Banfield J.F."/>
        </authorList>
    </citation>
    <scope>NUCLEOTIDE SEQUENCE [LARGE SCALE GENOMIC DNA]</scope>
</reference>
<dbReference type="InterPro" id="IPR046357">
    <property type="entry name" value="PPIase_dom_sf"/>
</dbReference>
<dbReference type="EMBL" id="GG693865">
    <property type="protein sequence ID" value="EES53344.1"/>
    <property type="molecule type" value="Genomic_DNA"/>
</dbReference>
<dbReference type="InterPro" id="IPR027304">
    <property type="entry name" value="Trigger_fact/SurA_dom_sf"/>
</dbReference>
<feature type="signal peptide" evidence="2">
    <location>
        <begin position="1"/>
        <end position="20"/>
    </location>
</feature>
<organism evidence="4 5">
    <name type="scientific">Leptospirillum ferrodiazotrophum</name>
    <dbReference type="NCBI Taxonomy" id="412449"/>
    <lineage>
        <taxon>Bacteria</taxon>
        <taxon>Pseudomonadati</taxon>
        <taxon>Nitrospirota</taxon>
        <taxon>Nitrospiria</taxon>
        <taxon>Nitrospirales</taxon>
        <taxon>Nitrospiraceae</taxon>
        <taxon>Leptospirillum</taxon>
    </lineage>
</organism>
<dbReference type="PANTHER" id="PTHR47245">
    <property type="entry name" value="PEPTIDYLPROLYL ISOMERASE"/>
    <property type="match status" value="1"/>
</dbReference>
<dbReference type="InterPro" id="IPR050245">
    <property type="entry name" value="PrsA_foldase"/>
</dbReference>
<dbReference type="PROSITE" id="PS51257">
    <property type="entry name" value="PROKAR_LIPOPROTEIN"/>
    <property type="match status" value="1"/>
</dbReference>
<dbReference type="SUPFAM" id="SSF109998">
    <property type="entry name" value="Triger factor/SurA peptide-binding domain-like"/>
    <property type="match status" value="1"/>
</dbReference>
<evidence type="ECO:0000313" key="4">
    <source>
        <dbReference type="EMBL" id="EES53344.1"/>
    </source>
</evidence>
<keyword evidence="1" id="KW-0697">Rotamase</keyword>
<evidence type="ECO:0000313" key="5">
    <source>
        <dbReference type="Proteomes" id="UP000009374"/>
    </source>
</evidence>
<feature type="chain" id="PRO_5007911698" evidence="2">
    <location>
        <begin position="21"/>
        <end position="307"/>
    </location>
</feature>
<dbReference type="Proteomes" id="UP000009374">
    <property type="component" value="Unassembled WGS sequence"/>
</dbReference>
<feature type="domain" description="PpiC" evidence="3">
    <location>
        <begin position="160"/>
        <end position="248"/>
    </location>
</feature>
<protein>
    <submittedName>
        <fullName evidence="4">Putative peptidyl-prolyl cis-trans isomerase</fullName>
    </submittedName>
</protein>
<dbReference type="SUPFAM" id="SSF54534">
    <property type="entry name" value="FKBP-like"/>
    <property type="match status" value="1"/>
</dbReference>
<evidence type="ECO:0000259" key="3">
    <source>
        <dbReference type="PROSITE" id="PS50198"/>
    </source>
</evidence>
<sequence>MTARFRLAFIFLFLAASCHAKEAPLEGAVATLAGQPVSVADLRETARFMGVGGVADRPFTTWTPAFAKTVFEETIYDRLLAEAAQRQGISVSPKEIQEEKKRILAISAPEGGRPVELSEELVRKKLLLAKAAEQVAPAPEISRKAALAEYNRRKGHYETPERALVRDIVVRSEDEGKAILTALAAGNSFSALARAKSLSPEGAKGGLLPPYALGEMPALFALAFSMKPGEVSPLLSSPYGYHILKLVKILPSADLPFRKVRDRIERHLREKAQREALAQWLAGKIRTEHLTILPKYASTLSLPLTGP</sequence>
<keyword evidence="2" id="KW-0732">Signal</keyword>
<evidence type="ECO:0000256" key="1">
    <source>
        <dbReference type="PROSITE-ProRule" id="PRU00278"/>
    </source>
</evidence>
<dbReference type="GO" id="GO:0003755">
    <property type="term" value="F:peptidyl-prolyl cis-trans isomerase activity"/>
    <property type="evidence" value="ECO:0007669"/>
    <property type="project" value="UniProtKB-KW"/>
</dbReference>
<dbReference type="InterPro" id="IPR000297">
    <property type="entry name" value="PPIase_PpiC"/>
</dbReference>
<dbReference type="PANTHER" id="PTHR47245:SF2">
    <property type="entry name" value="PEPTIDYL-PROLYL CIS-TRANS ISOMERASE HP_0175-RELATED"/>
    <property type="match status" value="1"/>
</dbReference>